<accession>A0ABU3PHR6</accession>
<dbReference type="InterPro" id="IPR023927">
    <property type="entry name" value="SbnA"/>
</dbReference>
<dbReference type="EMBL" id="JAVXZY010000013">
    <property type="protein sequence ID" value="MDT9002104.1"/>
    <property type="molecule type" value="Genomic_DNA"/>
</dbReference>
<evidence type="ECO:0000259" key="5">
    <source>
        <dbReference type="Pfam" id="PF00291"/>
    </source>
</evidence>
<keyword evidence="7" id="KW-1185">Reference proteome</keyword>
<evidence type="ECO:0000256" key="2">
    <source>
        <dbReference type="ARBA" id="ARBA00011738"/>
    </source>
</evidence>
<dbReference type="PANTHER" id="PTHR10314">
    <property type="entry name" value="CYSTATHIONINE BETA-SYNTHASE"/>
    <property type="match status" value="1"/>
</dbReference>
<dbReference type="SUPFAM" id="SSF53686">
    <property type="entry name" value="Tryptophan synthase beta subunit-like PLP-dependent enzymes"/>
    <property type="match status" value="1"/>
</dbReference>
<evidence type="ECO:0000256" key="3">
    <source>
        <dbReference type="ARBA" id="ARBA00022679"/>
    </source>
</evidence>
<dbReference type="CDD" id="cd01561">
    <property type="entry name" value="CBS_like"/>
    <property type="match status" value="1"/>
</dbReference>
<dbReference type="Proteomes" id="UP001246372">
    <property type="component" value="Unassembled WGS sequence"/>
</dbReference>
<dbReference type="NCBIfam" id="TIGR03945">
    <property type="entry name" value="PLP_SbnA_fam"/>
    <property type="match status" value="1"/>
</dbReference>
<protein>
    <submittedName>
        <fullName evidence="6">2,3-diaminopropionate biosynthesis protein SbnA</fullName>
    </submittedName>
</protein>
<evidence type="ECO:0000313" key="6">
    <source>
        <dbReference type="EMBL" id="MDT9002104.1"/>
    </source>
</evidence>
<evidence type="ECO:0000256" key="4">
    <source>
        <dbReference type="ARBA" id="ARBA00022898"/>
    </source>
</evidence>
<feature type="domain" description="Tryptophan synthase beta chain-like PALP" evidence="5">
    <location>
        <begin position="17"/>
        <end position="288"/>
    </location>
</feature>
<comment type="subunit">
    <text evidence="2">Homodimer.</text>
</comment>
<dbReference type="InterPro" id="IPR001926">
    <property type="entry name" value="TrpB-like_PALP"/>
</dbReference>
<evidence type="ECO:0000313" key="7">
    <source>
        <dbReference type="Proteomes" id="UP001246372"/>
    </source>
</evidence>
<dbReference type="InterPro" id="IPR050214">
    <property type="entry name" value="Cys_Synth/Cystath_Beta-Synth"/>
</dbReference>
<dbReference type="InterPro" id="IPR036052">
    <property type="entry name" value="TrpB-like_PALP_sf"/>
</dbReference>
<organism evidence="6 7">
    <name type="scientific">Roseateles aquae</name>
    <dbReference type="NCBI Taxonomy" id="3077235"/>
    <lineage>
        <taxon>Bacteria</taxon>
        <taxon>Pseudomonadati</taxon>
        <taxon>Pseudomonadota</taxon>
        <taxon>Betaproteobacteria</taxon>
        <taxon>Burkholderiales</taxon>
        <taxon>Sphaerotilaceae</taxon>
        <taxon>Roseateles</taxon>
    </lineage>
</organism>
<name>A0ABU3PHR6_9BURK</name>
<dbReference type="Gene3D" id="3.40.50.1100">
    <property type="match status" value="2"/>
</dbReference>
<reference evidence="6" key="1">
    <citation type="submission" date="2023-09" db="EMBL/GenBank/DDBJ databases">
        <title>Paucibacter sp. APW11 Genome sequencing and assembly.</title>
        <authorList>
            <person name="Kim I."/>
        </authorList>
    </citation>
    <scope>NUCLEOTIDE SEQUENCE</scope>
    <source>
        <strain evidence="6">APW11</strain>
    </source>
</reference>
<dbReference type="Pfam" id="PF00291">
    <property type="entry name" value="PALP"/>
    <property type="match status" value="1"/>
</dbReference>
<proteinExistence type="predicted"/>
<comment type="cofactor">
    <cofactor evidence="1">
        <name>pyridoxal 5'-phosphate</name>
        <dbReference type="ChEBI" id="CHEBI:597326"/>
    </cofactor>
</comment>
<keyword evidence="3" id="KW-0808">Transferase</keyword>
<keyword evidence="4" id="KW-0663">Pyridoxal phosphate</keyword>
<dbReference type="RefSeq" id="WP_315652993.1">
    <property type="nucleotide sequence ID" value="NZ_JAVXZY010000013.1"/>
</dbReference>
<gene>
    <name evidence="6" type="primary">sbnA</name>
    <name evidence="6" type="ORF">RQP53_22690</name>
</gene>
<sequence length="339" mass="36231">MNAISDIVNDRNFVKLRGLGLSQLHLKIEALNPSGSIKMKTALGLIGDLEARGCIGPQTILIESSSGSLGVALSIICAERGYRFSCVVDPNTSPQNIKMMKALGAEVTVVDQRDENGGFLATRIAHIGRVVAADPRYIWLNQYANPENPRAHARTTAASILKSFEQVDYLFVGAGTTGTLMGCLQRFSEDSPHTRVIAVDSIGSVTFGTPAGKRFIPGLGTSRRPEIFNPAGLHALELVAEADAIAMCRYLARSNGILAGGSTGTVLAAVYRWRDRMPEDACVVAISPDLGERYLDSVYDDAWVRERFGLIPELQPGRTDSAAGSDREDALAAAVALAA</sequence>
<evidence type="ECO:0000256" key="1">
    <source>
        <dbReference type="ARBA" id="ARBA00001933"/>
    </source>
</evidence>
<comment type="caution">
    <text evidence="6">The sequence shown here is derived from an EMBL/GenBank/DDBJ whole genome shotgun (WGS) entry which is preliminary data.</text>
</comment>